<dbReference type="InterPro" id="IPR051128">
    <property type="entry name" value="EgtD_Methyltrsf_superfamily"/>
</dbReference>
<dbReference type="RefSeq" id="WP_134675329.1">
    <property type="nucleotide sequence ID" value="NZ_SPUH01000002.1"/>
</dbReference>
<comment type="caution">
    <text evidence="4">The sequence shown here is derived from an EMBL/GenBank/DDBJ whole genome shotgun (WGS) entry which is preliminary data.</text>
</comment>
<dbReference type="EC" id="2.1.1.44" evidence="4"/>
<evidence type="ECO:0000259" key="3">
    <source>
        <dbReference type="Pfam" id="PF10017"/>
    </source>
</evidence>
<dbReference type="Proteomes" id="UP000298681">
    <property type="component" value="Unassembled WGS sequence"/>
</dbReference>
<keyword evidence="5" id="KW-1185">Reference proteome</keyword>
<name>A0A4Z1R132_9GAMM</name>
<evidence type="ECO:0000313" key="4">
    <source>
        <dbReference type="EMBL" id="TKS53210.1"/>
    </source>
</evidence>
<dbReference type="Pfam" id="PF10017">
    <property type="entry name" value="Methyltransf_33"/>
    <property type="match status" value="1"/>
</dbReference>
<dbReference type="NCBIfam" id="TIGR03438">
    <property type="entry name" value="egtD_ergothio"/>
    <property type="match status" value="1"/>
</dbReference>
<dbReference type="Gene3D" id="3.40.50.150">
    <property type="entry name" value="Vaccinia Virus protein VP39"/>
    <property type="match status" value="1"/>
</dbReference>
<keyword evidence="2 4" id="KW-0808">Transferase</keyword>
<dbReference type="InterPro" id="IPR019257">
    <property type="entry name" value="MeTrfase_dom"/>
</dbReference>
<feature type="domain" description="Histidine-specific methyltransferase SAM-dependent" evidence="3">
    <location>
        <begin position="19"/>
        <end position="317"/>
    </location>
</feature>
<evidence type="ECO:0000256" key="1">
    <source>
        <dbReference type="ARBA" id="ARBA00022603"/>
    </source>
</evidence>
<organism evidence="4 5">
    <name type="scientific">Luteimonas yindakuii</name>
    <dbReference type="NCBI Taxonomy" id="2565782"/>
    <lineage>
        <taxon>Bacteria</taxon>
        <taxon>Pseudomonadati</taxon>
        <taxon>Pseudomonadota</taxon>
        <taxon>Gammaproteobacteria</taxon>
        <taxon>Lysobacterales</taxon>
        <taxon>Lysobacteraceae</taxon>
        <taxon>Luteimonas</taxon>
    </lineage>
</organism>
<keyword evidence="1 4" id="KW-0489">Methyltransferase</keyword>
<dbReference type="GO" id="GO:0052706">
    <property type="term" value="F:L-histidine N(alpha)-methyltransferase activity"/>
    <property type="evidence" value="ECO:0007669"/>
    <property type="project" value="UniProtKB-EC"/>
</dbReference>
<protein>
    <submittedName>
        <fullName evidence="4">L-histidine N(Alpha)-methyltransferase</fullName>
        <ecNumber evidence="4">2.1.1.44</ecNumber>
    </submittedName>
</protein>
<dbReference type="GO" id="GO:0032259">
    <property type="term" value="P:methylation"/>
    <property type="evidence" value="ECO:0007669"/>
    <property type="project" value="UniProtKB-KW"/>
</dbReference>
<dbReference type="PANTHER" id="PTHR43397:SF1">
    <property type="entry name" value="ERGOTHIONEINE BIOSYNTHESIS PROTEIN 1"/>
    <property type="match status" value="1"/>
</dbReference>
<dbReference type="PANTHER" id="PTHR43397">
    <property type="entry name" value="ERGOTHIONEINE BIOSYNTHESIS PROTEIN 1"/>
    <property type="match status" value="1"/>
</dbReference>
<dbReference type="EMBL" id="SPUH01000002">
    <property type="protein sequence ID" value="TKS53210.1"/>
    <property type="molecule type" value="Genomic_DNA"/>
</dbReference>
<dbReference type="PIRSF" id="PIRSF018005">
    <property type="entry name" value="UCP018005"/>
    <property type="match status" value="1"/>
</dbReference>
<proteinExistence type="predicted"/>
<reference evidence="4 5" key="1">
    <citation type="submission" date="2019-01" db="EMBL/GenBank/DDBJ databases">
        <authorList>
            <person name="Zhang S."/>
        </authorList>
    </citation>
    <scope>NUCLEOTIDE SEQUENCE [LARGE SCALE GENOMIC DNA]</scope>
    <source>
        <strain evidence="4 5">1626</strain>
    </source>
</reference>
<dbReference type="InterPro" id="IPR029063">
    <property type="entry name" value="SAM-dependent_MTases_sf"/>
</dbReference>
<accession>A0A4Z1R132</accession>
<evidence type="ECO:0000313" key="5">
    <source>
        <dbReference type="Proteomes" id="UP000298681"/>
    </source>
</evidence>
<dbReference type="InterPro" id="IPR035094">
    <property type="entry name" value="EgtD"/>
</dbReference>
<sequence length="320" mass="34393">MAPEHALVDLQPTPERILAEVVEGLSHSPRWLPSKYFYDAEGSRLFEAITRQPEYTLTRTELTLLEAVLPQIASAVGPGLQVVEYGSGSGRKTGLLLAGLDDVVAYAPVEISRSALEASVARLRAQFPAVEMLPVLADFTRAVELPAPRRPARDVLVFFPGSTLGNFTHAQAVGLLAIMRALLGPQGHALVGFDLDKDPRVLEAAYNDAAGVTAAFTLNLLRRLNREIGSDFDLDGFAHRAVYAGERMRIETSLVSLRAQTVRVGGHRFAFAAGEAIAVEISQKYTRGSVAGLAAEAGLRLAGWWTDADHGFALGLLAPD</sequence>
<dbReference type="InterPro" id="IPR017804">
    <property type="entry name" value="MeTrfase_EgtD-like"/>
</dbReference>
<dbReference type="AlphaFoldDB" id="A0A4Z1R132"/>
<gene>
    <name evidence="4" type="primary">egtD</name>
    <name evidence="4" type="ORF">E4582_13605</name>
</gene>
<evidence type="ECO:0000256" key="2">
    <source>
        <dbReference type="ARBA" id="ARBA00022679"/>
    </source>
</evidence>
<dbReference type="SUPFAM" id="SSF53335">
    <property type="entry name" value="S-adenosyl-L-methionine-dependent methyltransferases"/>
    <property type="match status" value="1"/>
</dbReference>